<dbReference type="AlphaFoldDB" id="A0A927HV66"/>
<organism evidence="3 4">
    <name type="scientific">Klebsiella pneumoniae</name>
    <dbReference type="NCBI Taxonomy" id="573"/>
    <lineage>
        <taxon>Bacteria</taxon>
        <taxon>Pseudomonadati</taxon>
        <taxon>Pseudomonadota</taxon>
        <taxon>Gammaproteobacteria</taxon>
        <taxon>Enterobacterales</taxon>
        <taxon>Enterobacteriaceae</taxon>
        <taxon>Klebsiella/Raoultella group</taxon>
        <taxon>Klebsiella</taxon>
        <taxon>Klebsiella pneumoniae complex</taxon>
    </lineage>
</organism>
<dbReference type="InterPro" id="IPR025961">
    <property type="entry name" value="Metal_resist"/>
</dbReference>
<evidence type="ECO:0000256" key="1">
    <source>
        <dbReference type="ARBA" id="ARBA00044945"/>
    </source>
</evidence>
<evidence type="ECO:0000256" key="2">
    <source>
        <dbReference type="RuleBase" id="RU366051"/>
    </source>
</evidence>
<dbReference type="GO" id="GO:0042597">
    <property type="term" value="C:periplasmic space"/>
    <property type="evidence" value="ECO:0007669"/>
    <property type="project" value="UniProtKB-SubCell"/>
</dbReference>
<gene>
    <name evidence="3" type="primary">zraP</name>
    <name evidence="3" type="ORF">IE980_00325</name>
</gene>
<dbReference type="Proteomes" id="UP000623974">
    <property type="component" value="Unassembled WGS sequence"/>
</dbReference>
<proteinExistence type="inferred from homology"/>
<dbReference type="Gene3D" id="1.20.120.1490">
    <property type="match status" value="1"/>
</dbReference>
<dbReference type="Pfam" id="PF13801">
    <property type="entry name" value="Metal_resist"/>
    <property type="match status" value="1"/>
</dbReference>
<dbReference type="EMBL" id="JACXSX010000001">
    <property type="protein sequence ID" value="MBD3743464.1"/>
    <property type="molecule type" value="Genomic_DNA"/>
</dbReference>
<comment type="caution">
    <text evidence="3">The sequence shown here is derived from an EMBL/GenBank/DDBJ whole genome shotgun (WGS) entry which is preliminary data.</text>
</comment>
<evidence type="ECO:0000313" key="3">
    <source>
        <dbReference type="EMBL" id="MBD3743464.1"/>
    </source>
</evidence>
<comment type="function">
    <text evidence="2">Part of the Zra signaling pathway, an envelope stress response (ESR) system composed of the periplasmic accessory protein ZraP, the histidine kinase ZraS and the transcriptional regulator ZraR. The ZraPSR system contributes to antibiotic resistance and is important for membrane integrity in the presence of membrane-targeting biocides. ZraP acts as a modulator which has both a regulatory and a chaperone function. The zinc-bound form of ZraP modulates the response of the ZraPSR system by inhibiting the expression of the zra genes, probably by interacting with ZraS.</text>
</comment>
<keyword evidence="2" id="KW-0574">Periplasm</keyword>
<comment type="subcellular location">
    <subcellularLocation>
        <location evidence="2">Periplasm</location>
    </subcellularLocation>
</comment>
<name>A0A927HV66_KLEPN</name>
<sequence>MTRLTTAERVILLALLGKGFGRPTQTGFFRLAWKMQYRGNHTGENAMKRNRTLPLALVTFAALTFASNAAGPTTTGATITGWATGGYSQLTREQQATVQKLHNDYYAQTSALRQQLQSKRYEYNALLTAQKPDSGKIEAVAQEMEGLRQKLDQQRVKFDIALAEAGVPRGAGMGYGGCRGSAGGHMGMNHW</sequence>
<evidence type="ECO:0000313" key="4">
    <source>
        <dbReference type="Proteomes" id="UP000623974"/>
    </source>
</evidence>
<accession>A0A927HV66</accession>
<protein>
    <recommendedName>
        <fullName evidence="2">Zinc resistance-associated protein</fullName>
    </recommendedName>
</protein>
<keyword evidence="2" id="KW-0862">Zinc</keyword>
<reference evidence="3" key="1">
    <citation type="submission" date="2020-07" db="EMBL/GenBank/DDBJ databases">
        <title>Clinical and genomic characterization of carbapenemase-producing Enterobacterales causing secondary infections during the COVID-19 crisis at a New York City hospital.</title>
        <authorList>
            <person name="Gomez-Simmonds A."/>
            <person name="Annavajhala M.K."/>
            <person name="Uhlemann A.-C."/>
        </authorList>
    </citation>
    <scope>NUCLEOTIDE SEQUENCE</scope>
    <source>
        <strain evidence="3">KP1828</strain>
    </source>
</reference>
<dbReference type="NCBIfam" id="NF008584">
    <property type="entry name" value="PRK11546.1"/>
    <property type="match status" value="1"/>
</dbReference>
<comment type="similarity">
    <text evidence="1 2">Belongs to the ZraP family.</text>
</comment>